<dbReference type="GO" id="GO:0035869">
    <property type="term" value="C:ciliary transition zone"/>
    <property type="evidence" value="ECO:0007669"/>
    <property type="project" value="TreeGrafter"/>
</dbReference>
<gene>
    <name evidence="8" type="primary">TMEM216</name>
    <name evidence="8" type="ORF">BLAG_LOCUS11262</name>
</gene>
<sequence>MAARGRQTVILSSLPLQVLYYLNGWYFSFFWIAEALIFVYKGEVLPFPSTNLASEIVLLFLLGIIEVIRLFFGSKGNLTERIISMVVSILLCLPVLFTVLFFLLWQTYVLRAEVILCAILLVFLGLELILGVAAMVSFARAETFR</sequence>
<keyword evidence="5 7" id="KW-0472">Membrane</keyword>
<evidence type="ECO:0000313" key="8">
    <source>
        <dbReference type="EMBL" id="CAH1250588.1"/>
    </source>
</evidence>
<dbReference type="Proteomes" id="UP000838412">
    <property type="component" value="Chromosome 18"/>
</dbReference>
<keyword evidence="3 7" id="KW-0812">Transmembrane</keyword>
<evidence type="ECO:0000256" key="2">
    <source>
        <dbReference type="ARBA" id="ARBA00004141"/>
    </source>
</evidence>
<accession>A0A8K0EF10</accession>
<feature type="transmembrane region" description="Helical" evidence="7">
    <location>
        <begin position="20"/>
        <end position="40"/>
    </location>
</feature>
<evidence type="ECO:0000256" key="3">
    <source>
        <dbReference type="ARBA" id="ARBA00022692"/>
    </source>
</evidence>
<dbReference type="InterPro" id="IPR019184">
    <property type="entry name" value="Uncharacterised_TM-17"/>
</dbReference>
<proteinExistence type="predicted"/>
<name>A0A8K0EF10_BRALA</name>
<evidence type="ECO:0000256" key="5">
    <source>
        <dbReference type="ARBA" id="ARBA00023136"/>
    </source>
</evidence>
<keyword evidence="4 7" id="KW-1133">Transmembrane helix</keyword>
<evidence type="ECO:0000256" key="6">
    <source>
        <dbReference type="ARBA" id="ARBA00023273"/>
    </source>
</evidence>
<feature type="transmembrane region" description="Helical" evidence="7">
    <location>
        <begin position="52"/>
        <end position="72"/>
    </location>
</feature>
<dbReference type="PANTHER" id="PTHR13531">
    <property type="entry name" value="GEO07735P1-RELATED-RELATED"/>
    <property type="match status" value="1"/>
</dbReference>
<feature type="transmembrane region" description="Helical" evidence="7">
    <location>
        <begin position="112"/>
        <end position="139"/>
    </location>
</feature>
<dbReference type="OrthoDB" id="262535at2759"/>
<dbReference type="PANTHER" id="PTHR13531:SF0">
    <property type="entry name" value="GEO07735P1-RELATED"/>
    <property type="match status" value="1"/>
</dbReference>
<evidence type="ECO:0000256" key="7">
    <source>
        <dbReference type="SAM" id="Phobius"/>
    </source>
</evidence>
<dbReference type="GO" id="GO:0016020">
    <property type="term" value="C:membrane"/>
    <property type="evidence" value="ECO:0007669"/>
    <property type="project" value="UniProtKB-SubCell"/>
</dbReference>
<dbReference type="EMBL" id="OV696703">
    <property type="protein sequence ID" value="CAH1250588.1"/>
    <property type="molecule type" value="Genomic_DNA"/>
</dbReference>
<comment type="subcellular location">
    <subcellularLocation>
        <location evidence="1">Cell projection</location>
        <location evidence="1">Cilium</location>
    </subcellularLocation>
    <subcellularLocation>
        <location evidence="2">Membrane</location>
        <topology evidence="2">Multi-pass membrane protein</topology>
    </subcellularLocation>
</comment>
<reference evidence="8" key="1">
    <citation type="submission" date="2022-01" db="EMBL/GenBank/DDBJ databases">
        <authorList>
            <person name="Braso-Vives M."/>
        </authorList>
    </citation>
    <scope>NUCLEOTIDE SEQUENCE</scope>
</reference>
<dbReference type="AlphaFoldDB" id="A0A8K0EF10"/>
<evidence type="ECO:0000313" key="9">
    <source>
        <dbReference type="Proteomes" id="UP000838412"/>
    </source>
</evidence>
<evidence type="ECO:0000256" key="1">
    <source>
        <dbReference type="ARBA" id="ARBA00004138"/>
    </source>
</evidence>
<feature type="transmembrane region" description="Helical" evidence="7">
    <location>
        <begin position="84"/>
        <end position="106"/>
    </location>
</feature>
<keyword evidence="6" id="KW-0966">Cell projection</keyword>
<organism evidence="8 9">
    <name type="scientific">Branchiostoma lanceolatum</name>
    <name type="common">Common lancelet</name>
    <name type="synonym">Amphioxus lanceolatum</name>
    <dbReference type="NCBI Taxonomy" id="7740"/>
    <lineage>
        <taxon>Eukaryota</taxon>
        <taxon>Metazoa</taxon>
        <taxon>Chordata</taxon>
        <taxon>Cephalochordata</taxon>
        <taxon>Leptocardii</taxon>
        <taxon>Amphioxiformes</taxon>
        <taxon>Branchiostomatidae</taxon>
        <taxon>Branchiostoma</taxon>
    </lineage>
</organism>
<protein>
    <submittedName>
        <fullName evidence="8">TMEM216 protein</fullName>
    </submittedName>
</protein>
<dbReference type="Pfam" id="PF09799">
    <property type="entry name" value="Transmemb_17"/>
    <property type="match status" value="1"/>
</dbReference>
<keyword evidence="9" id="KW-1185">Reference proteome</keyword>
<dbReference type="GO" id="GO:1905515">
    <property type="term" value="P:non-motile cilium assembly"/>
    <property type="evidence" value="ECO:0007669"/>
    <property type="project" value="TreeGrafter"/>
</dbReference>
<evidence type="ECO:0000256" key="4">
    <source>
        <dbReference type="ARBA" id="ARBA00022989"/>
    </source>
</evidence>